<feature type="transmembrane region" description="Helical" evidence="1">
    <location>
        <begin position="22"/>
        <end position="42"/>
    </location>
</feature>
<dbReference type="AlphaFoldDB" id="A0A0Y5HCT4"/>
<evidence type="ECO:0000313" key="3">
    <source>
        <dbReference type="EMBL" id="SUA18797.1"/>
    </source>
</evidence>
<evidence type="ECO:0000313" key="2">
    <source>
        <dbReference type="EMBL" id="CWU05644.1"/>
    </source>
</evidence>
<reference evidence="2 4" key="1">
    <citation type="submission" date="2016-02" db="EMBL/GenBank/DDBJ databases">
        <authorList>
            <consortium name="Pathogen Informatics"/>
        </authorList>
    </citation>
    <scope>NUCLEOTIDE SEQUENCE [LARGE SCALE GENOMIC DNA]</scope>
    <source>
        <strain evidence="2 4">2842STDY5881531</strain>
    </source>
</reference>
<organism evidence="3 5">
    <name type="scientific">Neisseria meningitidis</name>
    <dbReference type="NCBI Taxonomy" id="487"/>
    <lineage>
        <taxon>Bacteria</taxon>
        <taxon>Pseudomonadati</taxon>
        <taxon>Pseudomonadota</taxon>
        <taxon>Betaproteobacteria</taxon>
        <taxon>Neisseriales</taxon>
        <taxon>Neisseriaceae</taxon>
        <taxon>Neisseria</taxon>
    </lineage>
</organism>
<evidence type="ECO:0000313" key="5">
    <source>
        <dbReference type="Proteomes" id="UP000254176"/>
    </source>
</evidence>
<keyword evidence="1" id="KW-0472">Membrane</keyword>
<accession>A0A0Y5HCT4</accession>
<dbReference type="EMBL" id="FFEF01000011">
    <property type="protein sequence ID" value="CWU05644.1"/>
    <property type="molecule type" value="Genomic_DNA"/>
</dbReference>
<proteinExistence type="predicted"/>
<dbReference type="Proteomes" id="UP000254176">
    <property type="component" value="Unassembled WGS sequence"/>
</dbReference>
<evidence type="ECO:0000313" key="4">
    <source>
        <dbReference type="Proteomes" id="UP000069876"/>
    </source>
</evidence>
<protein>
    <submittedName>
        <fullName evidence="3">ABC transporter, permease protein, SbmA/BacA family</fullName>
    </submittedName>
</protein>
<evidence type="ECO:0000256" key="1">
    <source>
        <dbReference type="SAM" id="Phobius"/>
    </source>
</evidence>
<dbReference type="Proteomes" id="UP000069876">
    <property type="component" value="Unassembled WGS sequence"/>
</dbReference>
<gene>
    <name evidence="2" type="ORF">ERS514851_01154</name>
    <name evidence="3" type="ORF">NCTC8554_00480</name>
</gene>
<keyword evidence="1" id="KW-0812">Transmembrane</keyword>
<reference evidence="3 5" key="2">
    <citation type="submission" date="2018-06" db="EMBL/GenBank/DDBJ databases">
        <authorList>
            <consortium name="Pathogen Informatics"/>
            <person name="Doyle S."/>
        </authorList>
    </citation>
    <scope>NUCLEOTIDE SEQUENCE [LARGE SCALE GENOMIC DNA]</scope>
    <source>
        <strain evidence="3 5">NCTC8554</strain>
    </source>
</reference>
<sequence length="81" mass="9158">MQKWQTELYSTPLWLCLTPKSAVKVLLLITAMITLVLTEMRLNVLSTFMSKGLYDSMQDLKCFGILDVCRNERGRGADTGV</sequence>
<keyword evidence="1" id="KW-1133">Transmembrane helix</keyword>
<name>A0A0Y5HCT4_NEIME</name>
<dbReference type="EMBL" id="UGRP01000001">
    <property type="protein sequence ID" value="SUA18797.1"/>
    <property type="molecule type" value="Genomic_DNA"/>
</dbReference>